<dbReference type="PANTHER" id="PTHR32182:SF0">
    <property type="entry name" value="DNA REPLICATION AND REPAIR PROTEIN RECF"/>
    <property type="match status" value="1"/>
</dbReference>
<dbReference type="Proteomes" id="UP000037594">
    <property type="component" value="Unassembled WGS sequence"/>
</dbReference>
<dbReference type="Pfam" id="PF02463">
    <property type="entry name" value="SMC_N"/>
    <property type="match status" value="1"/>
</dbReference>
<dbReference type="GO" id="GO:0000731">
    <property type="term" value="P:DNA synthesis involved in DNA repair"/>
    <property type="evidence" value="ECO:0007669"/>
    <property type="project" value="TreeGrafter"/>
</dbReference>
<comment type="caution">
    <text evidence="5">The sequence shown here is derived from an EMBL/GenBank/DDBJ whole genome shotgun (WGS) entry which is preliminary data.</text>
</comment>
<dbReference type="InterPro" id="IPR003395">
    <property type="entry name" value="RecF/RecN/SMC_N"/>
</dbReference>
<evidence type="ECO:0000256" key="3">
    <source>
        <dbReference type="ARBA" id="ARBA00023236"/>
    </source>
</evidence>
<dbReference type="GO" id="GO:0006302">
    <property type="term" value="P:double-strand break repair"/>
    <property type="evidence" value="ECO:0007669"/>
    <property type="project" value="TreeGrafter"/>
</dbReference>
<dbReference type="SUPFAM" id="SSF52540">
    <property type="entry name" value="P-loop containing nucleoside triphosphate hydrolases"/>
    <property type="match status" value="1"/>
</dbReference>
<accession>A0A0J8TYS3</accession>
<dbReference type="PATRIC" id="fig|451644.5.peg.6130"/>
<evidence type="ECO:0000259" key="4">
    <source>
        <dbReference type="Pfam" id="PF02463"/>
    </source>
</evidence>
<dbReference type="Gene3D" id="3.40.50.300">
    <property type="entry name" value="P-loop containing nucleotide triphosphate hydrolases"/>
    <property type="match status" value="2"/>
</dbReference>
<dbReference type="InterPro" id="IPR027417">
    <property type="entry name" value="P-loop_NTPase"/>
</dbReference>
<dbReference type="AlphaFoldDB" id="A0A0J8TYS3"/>
<name>A0A0J8TYS3_9MYCO</name>
<evidence type="ECO:0000256" key="2">
    <source>
        <dbReference type="ARBA" id="ARBA00023204"/>
    </source>
</evidence>
<feature type="domain" description="RecF/RecN/SMC N-terminal" evidence="4">
    <location>
        <begin position="4"/>
        <end position="615"/>
    </location>
</feature>
<proteinExistence type="predicted"/>
<dbReference type="PANTHER" id="PTHR32182">
    <property type="entry name" value="DNA REPLICATION AND REPAIR PROTEIN RECF"/>
    <property type="match status" value="1"/>
</dbReference>
<sequence length="816" mass="88615">MIQLKAIHIEEFRGIRQLDLNLDCSSFVVVGPNGSGKSGVVDAIDFALTGNIARLSGSGTGGVTLLKHGPHVHQRDNPAAAKVALTIVDTASGQSGVLTRCVKTASQYTLEPNTPELVAAVQWAARHPELTLSRREVIKYVSTEPGKRAQEVQALLKLDRIDEIRRLLKAATTKTSGDEKRTATEVSSAEDGIRRHFDLTSLLETEILGAVNRHRGTLGLDPLESLTLDTNLSAGAADPGEQSHFNKASALQDIKALSDYVQDHGELSDAAEELSSALTELEADPTILDALKHRALIETGLPLITGAACPLCDESWDDVQTLQAHLQSKLDRSEAAAALRGRVQQAASRVRSQAARARGLIQAAQPHAVTVRRSSDQATLVDWVADLAGFEATMATLDTIREQAVRVRTDALAPPPTLATILTGVSEALDALPDQSATANAQTALTIAHERWSRLRQARAEHAKAAAAQATAKAVYETYNSVADTALTTLYKTVEDDFSDYYRRINADDEASFKAGLAPSAGKLDLEVDFYGIGMFPPMAYHSEGHQDGMGVCLYLALIGQLLQNDFRFALLDDVVTSVDTNHRRQFCALLKDVFPKVQFIITTHDEVWARQMQSSGLISRRAKAQFHGWNVDRGPVYGQGQDFWEQIDVDLANDDVPAAAHKLRRNLEALMADIAGLLQVKVIYRADNNYELGAFLDGVKGRYKDLLKKAAASANSWNNDTVKQQVKDLDTARLEVVGTQDGENWAINALVHNNDGATMSKADFAPVITASREFLGLFTCSNSMCDAWIYVVGLPGREEALRCACGALNLNLRTK</sequence>
<gene>
    <name evidence="5" type="ORF">ACT17_29880</name>
</gene>
<dbReference type="RefSeq" id="WP_048896430.1">
    <property type="nucleotide sequence ID" value="NZ_LFOD01000045.1"/>
</dbReference>
<dbReference type="GO" id="GO:0009432">
    <property type="term" value="P:SOS response"/>
    <property type="evidence" value="ECO:0007669"/>
    <property type="project" value="UniProtKB-KW"/>
</dbReference>
<keyword evidence="3" id="KW-0742">SOS response</keyword>
<reference evidence="5 6" key="1">
    <citation type="submission" date="2015-06" db="EMBL/GenBank/DDBJ databases">
        <title>Genome sequence of Mycobacterium conceptionense strain MLE.</title>
        <authorList>
            <person name="Greninger A.L."/>
            <person name="Cunningham G."/>
            <person name="Chiu C.Y."/>
            <person name="Miller S."/>
        </authorList>
    </citation>
    <scope>NUCLEOTIDE SEQUENCE [LARGE SCALE GENOMIC DNA]</scope>
    <source>
        <strain evidence="5 6">MLE</strain>
    </source>
</reference>
<keyword evidence="2" id="KW-0234">DNA repair</keyword>
<dbReference type="OrthoDB" id="9815944at2"/>
<organism evidence="5 6">
    <name type="scientific">Mycolicibacterium conceptionense</name>
    <dbReference type="NCBI Taxonomy" id="451644"/>
    <lineage>
        <taxon>Bacteria</taxon>
        <taxon>Bacillati</taxon>
        <taxon>Actinomycetota</taxon>
        <taxon>Actinomycetes</taxon>
        <taxon>Mycobacteriales</taxon>
        <taxon>Mycobacteriaceae</taxon>
        <taxon>Mycolicibacterium</taxon>
    </lineage>
</organism>
<evidence type="ECO:0000313" key="6">
    <source>
        <dbReference type="Proteomes" id="UP000037594"/>
    </source>
</evidence>
<evidence type="ECO:0000313" key="5">
    <source>
        <dbReference type="EMBL" id="KMV14508.1"/>
    </source>
</evidence>
<keyword evidence="1" id="KW-0227">DNA damage</keyword>
<protein>
    <recommendedName>
        <fullName evidence="4">RecF/RecN/SMC N-terminal domain-containing protein</fullName>
    </recommendedName>
</protein>
<dbReference type="EMBL" id="LFOD01000045">
    <property type="protein sequence ID" value="KMV14508.1"/>
    <property type="molecule type" value="Genomic_DNA"/>
</dbReference>
<evidence type="ECO:0000256" key="1">
    <source>
        <dbReference type="ARBA" id="ARBA00022763"/>
    </source>
</evidence>